<name>A0A7H8QCG7_9BACL</name>
<evidence type="ECO:0000313" key="4">
    <source>
        <dbReference type="Proteomes" id="UP000509222"/>
    </source>
</evidence>
<dbReference type="Proteomes" id="UP000509222">
    <property type="component" value="Chromosome"/>
</dbReference>
<proteinExistence type="inferred from homology"/>
<dbReference type="InterPro" id="IPR023393">
    <property type="entry name" value="START-like_dom_sf"/>
</dbReference>
<dbReference type="RefSeq" id="WP_176294663.1">
    <property type="nucleotide sequence ID" value="NZ_CP051177.1"/>
</dbReference>
<dbReference type="PANTHER" id="PTHR36929">
    <property type="entry name" value="ATTACHMENT SUBUNIT, PUTATIVE-RELATED"/>
    <property type="match status" value="1"/>
</dbReference>
<comment type="similarity">
    <text evidence="1">Belongs to the AHA1 family.</text>
</comment>
<accession>A0A7H8QCG7</accession>
<gene>
    <name evidence="3" type="ORF">HF394_11640</name>
</gene>
<dbReference type="SUPFAM" id="SSF55961">
    <property type="entry name" value="Bet v1-like"/>
    <property type="match status" value="1"/>
</dbReference>
<dbReference type="InterPro" id="IPR013538">
    <property type="entry name" value="ASHA1/2-like_C"/>
</dbReference>
<keyword evidence="4" id="KW-1185">Reference proteome</keyword>
<reference evidence="4" key="2">
    <citation type="submission" date="2020-06" db="EMBL/GenBank/DDBJ databases">
        <title>Isolation of Planomicrobium glaciei.</title>
        <authorList>
            <person name="Malisova L."/>
            <person name="Safrankova R."/>
            <person name="Jakubu V."/>
            <person name="Spanelova P."/>
        </authorList>
    </citation>
    <scope>NUCLEOTIDE SEQUENCE [LARGE SCALE GENOMIC DNA]</scope>
    <source>
        <strain evidence="4">NRL-ATB46093</strain>
    </source>
</reference>
<reference evidence="3 4" key="1">
    <citation type="submission" date="2020-04" db="EMBL/GenBank/DDBJ databases">
        <authorList>
            <person name="Pajer P."/>
            <person name="Broz P."/>
        </authorList>
    </citation>
    <scope>NUCLEOTIDE SEQUENCE [LARGE SCALE GENOMIC DNA]</scope>
    <source>
        <strain evidence="4">NRL-ATB46093</strain>
    </source>
</reference>
<dbReference type="Gene3D" id="3.30.530.20">
    <property type="match status" value="1"/>
</dbReference>
<evidence type="ECO:0000256" key="1">
    <source>
        <dbReference type="ARBA" id="ARBA00006817"/>
    </source>
</evidence>
<evidence type="ECO:0000313" key="3">
    <source>
        <dbReference type="EMBL" id="QKX51191.1"/>
    </source>
</evidence>
<sequence length="166" mass="19364">MSVNKDSNEAFTKVEGLELVMERFFMAPRELVFSMYTEPEHVQNWWGPNDWKTTVYQMDVQPGGIWHYCMRSEDGQEAWGKSTYLEVEKPGRLVYDDVFSDENGNDVEGFPIMKITVDFVEEGNGTRIVTRTLFESEEDLKQVMDMGVVEGMTETFVRLEQYLDQQ</sequence>
<organism evidence="3 4">
    <name type="scientific">Planococcus glaciei</name>
    <dbReference type="NCBI Taxonomy" id="459472"/>
    <lineage>
        <taxon>Bacteria</taxon>
        <taxon>Bacillati</taxon>
        <taxon>Bacillota</taxon>
        <taxon>Bacilli</taxon>
        <taxon>Bacillales</taxon>
        <taxon>Caryophanaceae</taxon>
        <taxon>Planococcus</taxon>
    </lineage>
</organism>
<dbReference type="EMBL" id="CP051177">
    <property type="protein sequence ID" value="QKX51191.1"/>
    <property type="molecule type" value="Genomic_DNA"/>
</dbReference>
<protein>
    <submittedName>
        <fullName evidence="3">SRPBCC domain-containing protein</fullName>
    </submittedName>
</protein>
<feature type="domain" description="Activator of Hsp90 ATPase homologue 1/2-like C-terminal" evidence="2">
    <location>
        <begin position="27"/>
        <end position="163"/>
    </location>
</feature>
<evidence type="ECO:0000259" key="2">
    <source>
        <dbReference type="Pfam" id="PF08327"/>
    </source>
</evidence>
<dbReference type="PANTHER" id="PTHR36929:SF5">
    <property type="entry name" value="BLR6751 PROTEIN"/>
    <property type="match status" value="1"/>
</dbReference>
<dbReference type="AlphaFoldDB" id="A0A7H8QCG7"/>
<dbReference type="Pfam" id="PF08327">
    <property type="entry name" value="AHSA1"/>
    <property type="match status" value="1"/>
</dbReference>